<comment type="caution">
    <text evidence="9">The sequence shown here is derived from an EMBL/GenBank/DDBJ whole genome shotgun (WGS) entry which is preliminary data.</text>
</comment>
<dbReference type="GO" id="GO:0009007">
    <property type="term" value="F:site-specific DNA-methyltransferase (adenine-specific) activity"/>
    <property type="evidence" value="ECO:0007669"/>
    <property type="project" value="UniProtKB-EC"/>
</dbReference>
<gene>
    <name evidence="9" type="ORF">LTSEALA_0524</name>
</gene>
<dbReference type="PRINTS" id="PR00506">
    <property type="entry name" value="D21N6MTFRASE"/>
</dbReference>
<dbReference type="Gene3D" id="3.40.50.150">
    <property type="entry name" value="Vaccinia Virus protein VP39"/>
    <property type="match status" value="1"/>
</dbReference>
<protein>
    <recommendedName>
        <fullName evidence="2">site-specific DNA-methyltransferase (adenine-specific)</fullName>
        <ecNumber evidence="2">2.1.1.72</ecNumber>
    </recommendedName>
</protein>
<sequence length="459" mass="51334">LARKLLKDTGFIFISIDDNEYANLKLMMDEIFGEGGFVTNVMWKRKKEISNDSDNVSIQGEYILVYAKTGQGALRLEPLSKEYIQKSYKEPTEQFPEGKWRPVPLTVSKGLSGGGYTYKITTPNGTVHERLWAYPEASYQKLVADNLVYFGKDNGGIPQRVMYAHHSKGQPTTNYWDNVASNKEGKKEILDLFGDNVFDTPKPTALLKKIIKLAIDKDGVVLDFFAGSGTTAHAVMALNEEDGGQRTFILCTIDQALSNNTIAKKAGYNTIDEISRERITRVAAKIRANNPATNSDLGFKHYRFATPTQQTLDDLDSFDIATGHFINTSGQLAAFTESGFTDMINPFSARGLGVPGGASGEETLLTTWLVADGYKMDIDVQTVDFSGYCARYVDNTRLYLIDERWGTEQTRDLLNHIGTHQLPVQTIVIYGYSFDLESIRELEIGLKQLDQKVNLVKRY</sequence>
<name>G5LJN6_SALET</name>
<evidence type="ECO:0000256" key="1">
    <source>
        <dbReference type="ARBA" id="ARBA00006594"/>
    </source>
</evidence>
<dbReference type="GO" id="GO:0032259">
    <property type="term" value="P:methylation"/>
    <property type="evidence" value="ECO:0007669"/>
    <property type="project" value="UniProtKB-KW"/>
</dbReference>
<dbReference type="PATRIC" id="fig|913241.3.peg.411"/>
<dbReference type="Proteomes" id="UP000004642">
    <property type="component" value="Unassembled WGS sequence"/>
</dbReference>
<evidence type="ECO:0000313" key="10">
    <source>
        <dbReference type="Proteomes" id="UP000004642"/>
    </source>
</evidence>
<dbReference type="EMBL" id="AFCJ01000235">
    <property type="protein sequence ID" value="EHC45023.1"/>
    <property type="molecule type" value="Genomic_DNA"/>
</dbReference>
<reference evidence="9 10" key="1">
    <citation type="journal article" date="2011" name="BMC Genomics">
        <title>Genome sequencing reveals diversification of virulence factor content and possible host adaptation in distinct subpopulations of Salmonella enterica.</title>
        <authorList>
            <person name="den Bakker H.C."/>
            <person name="Moreno Switt A.I."/>
            <person name="Govoni G."/>
            <person name="Cummings C.A."/>
            <person name="Ranieri M.L."/>
            <person name="Degoricija L."/>
            <person name="Hoelzer K."/>
            <person name="Rodriguez-Rivera L.D."/>
            <person name="Brown S."/>
            <person name="Bolchacova E."/>
            <person name="Furtado M.R."/>
            <person name="Wiedmann M."/>
        </authorList>
    </citation>
    <scope>NUCLEOTIDE SEQUENCE [LARGE SCALE GENOMIC DNA]</scope>
    <source>
        <strain evidence="9 10">R6-377</strain>
    </source>
</reference>
<dbReference type="InterPro" id="IPR002941">
    <property type="entry name" value="DNA_methylase_N4/N6"/>
</dbReference>
<evidence type="ECO:0000256" key="5">
    <source>
        <dbReference type="ARBA" id="ARBA00022691"/>
    </source>
</evidence>
<keyword evidence="3" id="KW-0489">Methyltransferase</keyword>
<evidence type="ECO:0000313" key="9">
    <source>
        <dbReference type="EMBL" id="EHC45023.1"/>
    </source>
</evidence>
<keyword evidence="5" id="KW-0949">S-adenosyl-L-methionine</keyword>
<proteinExistence type="inferred from homology"/>
<dbReference type="SUPFAM" id="SSF53335">
    <property type="entry name" value="S-adenosyl-L-methionine-dependent methyltransferases"/>
    <property type="match status" value="1"/>
</dbReference>
<evidence type="ECO:0000259" key="8">
    <source>
        <dbReference type="Pfam" id="PF18273"/>
    </source>
</evidence>
<dbReference type="GO" id="GO:0008170">
    <property type="term" value="F:N-methyltransferase activity"/>
    <property type="evidence" value="ECO:0007669"/>
    <property type="project" value="InterPro"/>
</dbReference>
<accession>G5LJN6</accession>
<feature type="domain" description="Type III R-M EcoP15I C-terminal" evidence="8">
    <location>
        <begin position="360"/>
        <end position="455"/>
    </location>
</feature>
<dbReference type="InterPro" id="IPR029063">
    <property type="entry name" value="SAM-dependent_MTases_sf"/>
</dbReference>
<evidence type="ECO:0000256" key="2">
    <source>
        <dbReference type="ARBA" id="ARBA00011900"/>
    </source>
</evidence>
<dbReference type="EC" id="2.1.1.72" evidence="2"/>
<dbReference type="InterPro" id="IPR041405">
    <property type="entry name" value="T3RM_EcoP15I_C"/>
</dbReference>
<comment type="catalytic activity">
    <reaction evidence="6">
        <text>a 2'-deoxyadenosine in DNA + S-adenosyl-L-methionine = an N(6)-methyl-2'-deoxyadenosine in DNA + S-adenosyl-L-homocysteine + H(+)</text>
        <dbReference type="Rhea" id="RHEA:15197"/>
        <dbReference type="Rhea" id="RHEA-COMP:12418"/>
        <dbReference type="Rhea" id="RHEA-COMP:12419"/>
        <dbReference type="ChEBI" id="CHEBI:15378"/>
        <dbReference type="ChEBI" id="CHEBI:57856"/>
        <dbReference type="ChEBI" id="CHEBI:59789"/>
        <dbReference type="ChEBI" id="CHEBI:90615"/>
        <dbReference type="ChEBI" id="CHEBI:90616"/>
        <dbReference type="EC" id="2.1.1.72"/>
    </reaction>
</comment>
<dbReference type="Pfam" id="PF01555">
    <property type="entry name" value="N6_N4_Mtase"/>
    <property type="match status" value="1"/>
</dbReference>
<dbReference type="PIRSF" id="PIRSF015855">
    <property type="entry name" value="TypeIII_Mtase_mKpnI"/>
    <property type="match status" value="1"/>
</dbReference>
<dbReference type="REBASE" id="44522">
    <property type="entry name" value="M.Sen377ORF524P"/>
</dbReference>
<dbReference type="GO" id="GO:0003677">
    <property type="term" value="F:DNA binding"/>
    <property type="evidence" value="ECO:0007669"/>
    <property type="project" value="InterPro"/>
</dbReference>
<feature type="non-terminal residue" evidence="9">
    <location>
        <position position="1"/>
    </location>
</feature>
<evidence type="ECO:0000256" key="6">
    <source>
        <dbReference type="ARBA" id="ARBA00047942"/>
    </source>
</evidence>
<dbReference type="Pfam" id="PF18273">
    <property type="entry name" value="T3RM_EcoP15I_C"/>
    <property type="match status" value="1"/>
</dbReference>
<feature type="domain" description="DNA methylase N-4/N-6" evidence="7">
    <location>
        <begin position="2"/>
        <end position="255"/>
    </location>
</feature>
<evidence type="ECO:0000259" key="7">
    <source>
        <dbReference type="Pfam" id="PF01555"/>
    </source>
</evidence>
<keyword evidence="4" id="KW-0808">Transferase</keyword>
<dbReference type="InterPro" id="IPR002295">
    <property type="entry name" value="N4/N6-MTase_EcoPI_Mod-like"/>
</dbReference>
<comment type="similarity">
    <text evidence="1">Belongs to the N(4)/N(6)-methyltransferase family.</text>
</comment>
<evidence type="ECO:0000256" key="3">
    <source>
        <dbReference type="ARBA" id="ARBA00022603"/>
    </source>
</evidence>
<dbReference type="AlphaFoldDB" id="G5LJN6"/>
<organism evidence="9 10">
    <name type="scientific">Salmonella enterica subsp. enterica serovar Alachua str. R6-377</name>
    <dbReference type="NCBI Taxonomy" id="913241"/>
    <lineage>
        <taxon>Bacteria</taxon>
        <taxon>Pseudomonadati</taxon>
        <taxon>Pseudomonadota</taxon>
        <taxon>Gammaproteobacteria</taxon>
        <taxon>Enterobacterales</taxon>
        <taxon>Enterobacteriaceae</taxon>
        <taxon>Salmonella</taxon>
    </lineage>
</organism>
<evidence type="ECO:0000256" key="4">
    <source>
        <dbReference type="ARBA" id="ARBA00022679"/>
    </source>
</evidence>